<dbReference type="AlphaFoldDB" id="F4GIW1"/>
<evidence type="ECO:0000313" key="3">
    <source>
        <dbReference type="Proteomes" id="UP000007939"/>
    </source>
</evidence>
<name>F4GIW1_PARC1</name>
<dbReference type="Pfam" id="PF08818">
    <property type="entry name" value="DUF1801"/>
    <property type="match status" value="1"/>
</dbReference>
<dbReference type="Proteomes" id="UP000007939">
    <property type="component" value="Chromosome"/>
</dbReference>
<dbReference type="EMBL" id="CP002659">
    <property type="protein sequence ID" value="AEC02729.1"/>
    <property type="molecule type" value="Genomic_DNA"/>
</dbReference>
<evidence type="ECO:0000259" key="1">
    <source>
        <dbReference type="Pfam" id="PF08818"/>
    </source>
</evidence>
<dbReference type="RefSeq" id="WP_013740123.1">
    <property type="nucleotide sequence ID" value="NC_015436.1"/>
</dbReference>
<protein>
    <recommendedName>
        <fullName evidence="1">YdhG-like domain-containing protein</fullName>
    </recommendedName>
</protein>
<dbReference type="HOGENOM" id="CLU_128703_1_0_12"/>
<dbReference type="Gene3D" id="3.90.1150.200">
    <property type="match status" value="1"/>
</dbReference>
<dbReference type="STRING" id="760011.Spico_1526"/>
<reference evidence="2 3" key="2">
    <citation type="journal article" date="2012" name="Stand. Genomic Sci.">
        <title>Complete genome sequence of the termite hindgut bacterium Spirochaeta coccoides type strain (SPN1(T)), reclassification in the genus Sphaerochaeta as Sphaerochaeta coccoides comb. nov. and emendations of the family Spirochaetaceae and the genus Sphaerochaeta.</title>
        <authorList>
            <person name="Abt B."/>
            <person name="Han C."/>
            <person name="Scheuner C."/>
            <person name="Lu M."/>
            <person name="Lapidus A."/>
            <person name="Nolan M."/>
            <person name="Lucas S."/>
            <person name="Hammon N."/>
            <person name="Deshpande S."/>
            <person name="Cheng J.F."/>
            <person name="Tapia R."/>
            <person name="Goodwin L.A."/>
            <person name="Pitluck S."/>
            <person name="Liolios K."/>
            <person name="Pagani I."/>
            <person name="Ivanova N."/>
            <person name="Mavromatis K."/>
            <person name="Mikhailova N."/>
            <person name="Huntemann M."/>
            <person name="Pati A."/>
            <person name="Chen A."/>
            <person name="Palaniappan K."/>
            <person name="Land M."/>
            <person name="Hauser L."/>
            <person name="Brambilla E.M."/>
            <person name="Rohde M."/>
            <person name="Spring S."/>
            <person name="Gronow S."/>
            <person name="Goker M."/>
            <person name="Woyke T."/>
            <person name="Bristow J."/>
            <person name="Eisen J.A."/>
            <person name="Markowitz V."/>
            <person name="Hugenholtz P."/>
            <person name="Kyrpides N.C."/>
            <person name="Klenk H.P."/>
            <person name="Detter J.C."/>
        </authorList>
    </citation>
    <scope>NUCLEOTIDE SEQUENCE [LARGE SCALE GENOMIC DNA]</scope>
    <source>
        <strain evidence="3">ATCC BAA-1237 / DSM 17374 / SPN1</strain>
    </source>
</reference>
<dbReference type="InterPro" id="IPR014922">
    <property type="entry name" value="YdhG-like"/>
</dbReference>
<evidence type="ECO:0000313" key="2">
    <source>
        <dbReference type="EMBL" id="AEC02729.1"/>
    </source>
</evidence>
<dbReference type="SUPFAM" id="SSF159888">
    <property type="entry name" value="YdhG-like"/>
    <property type="match status" value="1"/>
</dbReference>
<accession>F4GIW1</accession>
<sequence length="120" mass="13384">MKTHENDLGAVDAYIASTAQTIAQKWITDIRNQVTELIPDVIQKVSWGMITFVMNGNFLHVGAFSGHIGLYSGAEATAWFTQRYPSFATSKGGIRIPYDQPLPLEEIRVLIQYLGSSRHD</sequence>
<reference evidence="3" key="1">
    <citation type="submission" date="2011-04" db="EMBL/GenBank/DDBJ databases">
        <title>The complete genome of Spirochaeta coccoides DSM 17374.</title>
        <authorList>
            <person name="Lucas S."/>
            <person name="Copeland A."/>
            <person name="Lapidus A."/>
            <person name="Bruce D."/>
            <person name="Goodwin L."/>
            <person name="Pitluck S."/>
            <person name="Peters L."/>
            <person name="Kyrpides N."/>
            <person name="Mavromatis K."/>
            <person name="Pagani I."/>
            <person name="Ivanova N."/>
            <person name="Ovchinnikova G."/>
            <person name="Lu M."/>
            <person name="Detter J.C."/>
            <person name="Tapia R."/>
            <person name="Han C."/>
            <person name="Land M."/>
            <person name="Hauser L."/>
            <person name="Markowitz V."/>
            <person name="Cheng J.-F."/>
            <person name="Hugenholtz P."/>
            <person name="Woyke T."/>
            <person name="Wu D."/>
            <person name="Spring S."/>
            <person name="Schroeder M."/>
            <person name="Brambilla E."/>
            <person name="Klenk H.-P."/>
            <person name="Eisen J.A."/>
        </authorList>
    </citation>
    <scope>NUCLEOTIDE SEQUENCE [LARGE SCALE GENOMIC DNA]</scope>
    <source>
        <strain evidence="3">ATCC BAA-1237 / DSM 17374 / SPN1</strain>
    </source>
</reference>
<feature type="domain" description="YdhG-like" evidence="1">
    <location>
        <begin position="27"/>
        <end position="112"/>
    </location>
</feature>
<proteinExistence type="predicted"/>
<dbReference type="eggNOG" id="COG5646">
    <property type="taxonomic scope" value="Bacteria"/>
</dbReference>
<organism evidence="2 3">
    <name type="scientific">Parasphaerochaeta coccoides (strain ATCC BAA-1237 / DSM 17374 / SPN1)</name>
    <name type="common">Sphaerochaeta coccoides</name>
    <dbReference type="NCBI Taxonomy" id="760011"/>
    <lineage>
        <taxon>Bacteria</taxon>
        <taxon>Pseudomonadati</taxon>
        <taxon>Spirochaetota</taxon>
        <taxon>Spirochaetia</taxon>
        <taxon>Spirochaetales</taxon>
        <taxon>Sphaerochaetaceae</taxon>
        <taxon>Parasphaerochaeta</taxon>
    </lineage>
</organism>
<keyword evidence="3" id="KW-1185">Reference proteome</keyword>
<gene>
    <name evidence="2" type="ordered locus">Spico_1526</name>
</gene>
<dbReference type="KEGG" id="scc:Spico_1526"/>